<dbReference type="OrthoDB" id="9802472at2"/>
<dbReference type="AlphaFoldDB" id="A0A348ANG3"/>
<gene>
    <name evidence="6" type="ORF">MAMMFC1_03306</name>
</gene>
<dbReference type="RefSeq" id="WP_126309556.1">
    <property type="nucleotide sequence ID" value="NZ_AP018449.1"/>
</dbReference>
<dbReference type="EC" id="6.5.1.1" evidence="2"/>
<dbReference type="GO" id="GO:0006281">
    <property type="term" value="P:DNA repair"/>
    <property type="evidence" value="ECO:0007669"/>
    <property type="project" value="InterPro"/>
</dbReference>
<proteinExistence type="inferred from homology"/>
<feature type="domain" description="ATP-dependent DNA ligase family profile" evidence="5">
    <location>
        <begin position="104"/>
        <end position="227"/>
    </location>
</feature>
<name>A0A348ANG3_9FIRM</name>
<dbReference type="SUPFAM" id="SSF50249">
    <property type="entry name" value="Nucleic acid-binding proteins"/>
    <property type="match status" value="1"/>
</dbReference>
<keyword evidence="3 6" id="KW-0436">Ligase</keyword>
<dbReference type="CDD" id="cd07971">
    <property type="entry name" value="OBF_DNA_ligase_LigD"/>
    <property type="match status" value="1"/>
</dbReference>
<evidence type="ECO:0000256" key="3">
    <source>
        <dbReference type="ARBA" id="ARBA00022598"/>
    </source>
</evidence>
<evidence type="ECO:0000256" key="2">
    <source>
        <dbReference type="ARBA" id="ARBA00012727"/>
    </source>
</evidence>
<dbReference type="PANTHER" id="PTHR45674:SF4">
    <property type="entry name" value="DNA LIGASE 1"/>
    <property type="match status" value="1"/>
</dbReference>
<sequence length="318" mass="36111">MLIFKPMLAKAGSLPEEQADYGYEIKWDGLRAICYIKDNQATVMSRNNKDITAQYPELHRLGISMNNRKLVLDGEIIAYNNQGLPSFSDLQHRMGLSDAKAIEAKMQEIPVQYIIFDILLFNNRSCLDLMYTERRKLLAELELNGPSWQTPDYKTGDGNTILAASRQLGLEGIIAKRLDSPYQPGKRTGAWIKIKNQRRQELVIGGWVPGQGNRHGQIGALLIGYYDQSNRFIYAGKAGTGFTRNTLDRLSRLLKPHEQDMNPFSTDPRVPNAVYVTPLFVGEFEFTEWTPNGTLRHPAFKGLRTDIEPHQVTREPTQ</sequence>
<dbReference type="GO" id="GO:0003910">
    <property type="term" value="F:DNA ligase (ATP) activity"/>
    <property type="evidence" value="ECO:0007669"/>
    <property type="project" value="UniProtKB-EC"/>
</dbReference>
<dbReference type="EMBL" id="AP018449">
    <property type="protein sequence ID" value="BBB92611.1"/>
    <property type="molecule type" value="Genomic_DNA"/>
</dbReference>
<dbReference type="InterPro" id="IPR012340">
    <property type="entry name" value="NA-bd_OB-fold"/>
</dbReference>
<accession>A0A348ANG3</accession>
<dbReference type="KEGG" id="mana:MAMMFC1_03306"/>
<organism evidence="6 7">
    <name type="scientific">Methylomusa anaerophila</name>
    <dbReference type="NCBI Taxonomy" id="1930071"/>
    <lineage>
        <taxon>Bacteria</taxon>
        <taxon>Bacillati</taxon>
        <taxon>Bacillota</taxon>
        <taxon>Negativicutes</taxon>
        <taxon>Selenomonadales</taxon>
        <taxon>Sporomusaceae</taxon>
        <taxon>Methylomusa</taxon>
    </lineage>
</organism>
<dbReference type="GO" id="GO:0006310">
    <property type="term" value="P:DNA recombination"/>
    <property type="evidence" value="ECO:0007669"/>
    <property type="project" value="InterPro"/>
</dbReference>
<dbReference type="GO" id="GO:0005524">
    <property type="term" value="F:ATP binding"/>
    <property type="evidence" value="ECO:0007669"/>
    <property type="project" value="InterPro"/>
</dbReference>
<dbReference type="PROSITE" id="PS50160">
    <property type="entry name" value="DNA_LIGASE_A3"/>
    <property type="match status" value="1"/>
</dbReference>
<evidence type="ECO:0000256" key="1">
    <source>
        <dbReference type="ARBA" id="ARBA00007572"/>
    </source>
</evidence>
<dbReference type="Proteomes" id="UP000276437">
    <property type="component" value="Chromosome"/>
</dbReference>
<comment type="similarity">
    <text evidence="1">Belongs to the ATP-dependent DNA ligase family.</text>
</comment>
<dbReference type="InterPro" id="IPR012309">
    <property type="entry name" value="DNA_ligase_ATP-dep_C"/>
</dbReference>
<dbReference type="SUPFAM" id="SSF56091">
    <property type="entry name" value="DNA ligase/mRNA capping enzyme, catalytic domain"/>
    <property type="match status" value="1"/>
</dbReference>
<dbReference type="InterPro" id="IPR012310">
    <property type="entry name" value="DNA_ligase_ATP-dep_cent"/>
</dbReference>
<dbReference type="Gene3D" id="2.40.50.140">
    <property type="entry name" value="Nucleic acid-binding proteins"/>
    <property type="match status" value="1"/>
</dbReference>
<dbReference type="Gene3D" id="3.30.1490.70">
    <property type="match status" value="1"/>
</dbReference>
<dbReference type="InterPro" id="IPR014146">
    <property type="entry name" value="LigD_ligase_dom"/>
</dbReference>
<dbReference type="Pfam" id="PF01068">
    <property type="entry name" value="DNA_ligase_A_M"/>
    <property type="match status" value="1"/>
</dbReference>
<protein>
    <recommendedName>
        <fullName evidence="2">DNA ligase (ATP)</fullName>
        <ecNumber evidence="2">6.5.1.1</ecNumber>
    </recommendedName>
</protein>
<evidence type="ECO:0000313" key="6">
    <source>
        <dbReference type="EMBL" id="BBB92611.1"/>
    </source>
</evidence>
<dbReference type="Gene3D" id="3.30.470.30">
    <property type="entry name" value="DNA ligase/mRNA capping enzyme"/>
    <property type="match status" value="1"/>
</dbReference>
<dbReference type="InterPro" id="IPR050191">
    <property type="entry name" value="ATP-dep_DNA_ligase"/>
</dbReference>
<comment type="catalytic activity">
    <reaction evidence="4">
        <text>ATP + (deoxyribonucleotide)n-3'-hydroxyl + 5'-phospho-(deoxyribonucleotide)m = (deoxyribonucleotide)n+m + AMP + diphosphate.</text>
        <dbReference type="EC" id="6.5.1.1"/>
    </reaction>
</comment>
<evidence type="ECO:0000256" key="4">
    <source>
        <dbReference type="ARBA" id="ARBA00034003"/>
    </source>
</evidence>
<dbReference type="CDD" id="cd07906">
    <property type="entry name" value="Adenylation_DNA_ligase_LigD_LigC"/>
    <property type="match status" value="1"/>
</dbReference>
<keyword evidence="7" id="KW-1185">Reference proteome</keyword>
<dbReference type="PANTHER" id="PTHR45674">
    <property type="entry name" value="DNA LIGASE 1/3 FAMILY MEMBER"/>
    <property type="match status" value="1"/>
</dbReference>
<dbReference type="Pfam" id="PF04679">
    <property type="entry name" value="DNA_ligase_A_C"/>
    <property type="match status" value="1"/>
</dbReference>
<dbReference type="PROSITE" id="PS00333">
    <property type="entry name" value="DNA_LIGASE_A2"/>
    <property type="match status" value="1"/>
</dbReference>
<reference evidence="6 7" key="1">
    <citation type="journal article" date="2018" name="Int. J. Syst. Evol. Microbiol.">
        <title>Methylomusa anaerophila gen. nov., sp. nov., an anaerobic methanol-utilizing bacterium isolated from a microbial fuel cell.</title>
        <authorList>
            <person name="Amano N."/>
            <person name="Yamamuro A."/>
            <person name="Miyahara M."/>
            <person name="Kouzuma A."/>
            <person name="Abe T."/>
            <person name="Watanabe K."/>
        </authorList>
    </citation>
    <scope>NUCLEOTIDE SEQUENCE [LARGE SCALE GENOMIC DNA]</scope>
    <source>
        <strain evidence="6 7">MMFC1</strain>
    </source>
</reference>
<dbReference type="NCBIfam" id="TIGR02779">
    <property type="entry name" value="NHEJ_ligase_lig"/>
    <property type="match status" value="1"/>
</dbReference>
<dbReference type="InterPro" id="IPR016059">
    <property type="entry name" value="DNA_ligase_ATP-dep_CS"/>
</dbReference>
<evidence type="ECO:0000313" key="7">
    <source>
        <dbReference type="Proteomes" id="UP000276437"/>
    </source>
</evidence>
<evidence type="ECO:0000259" key="5">
    <source>
        <dbReference type="PROSITE" id="PS50160"/>
    </source>
</evidence>